<dbReference type="InterPro" id="IPR025857">
    <property type="entry name" value="MacB_PCD"/>
</dbReference>
<evidence type="ECO:0000256" key="6">
    <source>
        <dbReference type="SAM" id="Phobius"/>
    </source>
</evidence>
<evidence type="ECO:0000259" key="8">
    <source>
        <dbReference type="Pfam" id="PF12704"/>
    </source>
</evidence>
<feature type="transmembrane region" description="Helical" evidence="6">
    <location>
        <begin position="698"/>
        <end position="721"/>
    </location>
</feature>
<reference evidence="9" key="1">
    <citation type="submission" date="2023-05" db="EMBL/GenBank/DDBJ databases">
        <authorList>
            <person name="Zhang X."/>
        </authorList>
    </citation>
    <scope>NUCLEOTIDE SEQUENCE</scope>
    <source>
        <strain evidence="9">BD1B2-1</strain>
    </source>
</reference>
<feature type="transmembrane region" description="Helical" evidence="6">
    <location>
        <begin position="301"/>
        <end position="323"/>
    </location>
</feature>
<keyword evidence="2" id="KW-1003">Cell membrane</keyword>
<evidence type="ECO:0000256" key="4">
    <source>
        <dbReference type="ARBA" id="ARBA00022989"/>
    </source>
</evidence>
<evidence type="ECO:0000256" key="5">
    <source>
        <dbReference type="ARBA" id="ARBA00023136"/>
    </source>
</evidence>
<comment type="caution">
    <text evidence="9">The sequence shown here is derived from an EMBL/GenBank/DDBJ whole genome shotgun (WGS) entry which is preliminary data.</text>
</comment>
<protein>
    <submittedName>
        <fullName evidence="9">ABC transporter permease</fullName>
    </submittedName>
</protein>
<evidence type="ECO:0000313" key="9">
    <source>
        <dbReference type="EMBL" id="MDJ1502813.1"/>
    </source>
</evidence>
<dbReference type="PANTHER" id="PTHR30572">
    <property type="entry name" value="MEMBRANE COMPONENT OF TRANSPORTER-RELATED"/>
    <property type="match status" value="1"/>
</dbReference>
<dbReference type="Pfam" id="PF12704">
    <property type="entry name" value="MacB_PCD"/>
    <property type="match status" value="1"/>
</dbReference>
<proteinExistence type="predicted"/>
<dbReference type="InterPro" id="IPR003838">
    <property type="entry name" value="ABC3_permease_C"/>
</dbReference>
<evidence type="ECO:0000256" key="2">
    <source>
        <dbReference type="ARBA" id="ARBA00022475"/>
    </source>
</evidence>
<feature type="transmembrane region" description="Helical" evidence="6">
    <location>
        <begin position="784"/>
        <end position="807"/>
    </location>
</feature>
<feature type="domain" description="ABC3 transporter permease C-terminal" evidence="7">
    <location>
        <begin position="701"/>
        <end position="810"/>
    </location>
</feature>
<feature type="transmembrane region" description="Helical" evidence="6">
    <location>
        <begin position="742"/>
        <end position="769"/>
    </location>
</feature>
<feature type="transmembrane region" description="Helical" evidence="6">
    <location>
        <begin position="21"/>
        <end position="41"/>
    </location>
</feature>
<dbReference type="Pfam" id="PF02687">
    <property type="entry name" value="FtsX"/>
    <property type="match status" value="2"/>
</dbReference>
<keyword evidence="3 6" id="KW-0812">Transmembrane</keyword>
<sequence length="821" mass="92625">MLRNYITIAFRRLWVGRVYTLINVTGLALGIVCSMVIYVFLTYELSFDTFHSQSSHIFRIVEHNHKANGTQYWNTTAYPLAEAIRSDIPGSITAQTAGPISRIISSDDGKGNIRRFEEKKILFVDKYYLQLFDFQKVFDQKENGLWIAGSPQTAFNKPNAVILTQRSAEKYFPTEVSQKETLIGKTLKLNNTDELIISGIIQNPPVNTNLLFDLIVNYQFFKTNNPYKATNWSGNYEGTTYVLLDPTIQPSTFEKQLAALKKKYMKAEDDRRSSYFLQPLTDIHTQTQYGSLGSYTVQKELLWSLASLGVFLILIACINFINLTTAQAVKRSKEVGIRKAIGGTQLQLFFQFVSETFLIVVIAVGLSTVFLHWLLSSLNSYLTIIELDLQIDSTLIVFSILLCIIVSIIAGFYPAIVLTHYQPIKALKGVIKTGSYGLLLRKGLIIFQFGITYCLLVGMLIVAQQMDYFQHKDLGFVTEAVVTVKMPPNQTAMQQEQFRQRLLAHPSIKQVSYSSGAPTTANSYGTDFRLPSEPLTQMRQAEMKVVDLPYASLYNLTVLSGQWLSEANRMPDGQGFNGFVVNETLIKMLGLTPEKAVGQTLIISEGEAPIVGVVRDFHNTSLQQSIKPCVLLLWNKDFIEESSIRLQLPHNNPLAIQSTLAFIEDTWKEAFPEGVYQYAFLKDTLAKNYLVENLIFDAFRVFAVISIFISCLGLFGLITHTSEQRTKEIGIRKVLGASVQQIVLLLSGDFLWLIGIAFIATIPLIWYIMHEWLQKFTYKIEIRWWMFGLSGAIAFIIALATICVQAIRSALANPTQSLRSE</sequence>
<dbReference type="InterPro" id="IPR050250">
    <property type="entry name" value="Macrolide_Exporter_MacB"/>
</dbReference>
<dbReference type="AlphaFoldDB" id="A0AAE3UEI4"/>
<accession>A0AAE3UEI4</accession>
<dbReference type="PANTHER" id="PTHR30572:SF18">
    <property type="entry name" value="ABC-TYPE MACROLIDE FAMILY EXPORT SYSTEM PERMEASE COMPONENT 2"/>
    <property type="match status" value="1"/>
</dbReference>
<keyword evidence="5 6" id="KW-0472">Membrane</keyword>
<dbReference type="RefSeq" id="WP_314513119.1">
    <property type="nucleotide sequence ID" value="NZ_JASJOU010000006.1"/>
</dbReference>
<comment type="subcellular location">
    <subcellularLocation>
        <location evidence="1">Cell membrane</location>
        <topology evidence="1">Multi-pass membrane protein</topology>
    </subcellularLocation>
</comment>
<feature type="domain" description="MacB-like periplasmic core" evidence="8">
    <location>
        <begin position="20"/>
        <end position="259"/>
    </location>
</feature>
<feature type="domain" description="ABC3 transporter permease C-terminal" evidence="7">
    <location>
        <begin position="308"/>
        <end position="423"/>
    </location>
</feature>
<keyword evidence="4 6" id="KW-1133">Transmembrane helix</keyword>
<dbReference type="GO" id="GO:0022857">
    <property type="term" value="F:transmembrane transporter activity"/>
    <property type="evidence" value="ECO:0007669"/>
    <property type="project" value="TreeGrafter"/>
</dbReference>
<dbReference type="GO" id="GO:0005886">
    <property type="term" value="C:plasma membrane"/>
    <property type="evidence" value="ECO:0007669"/>
    <property type="project" value="UniProtKB-SubCell"/>
</dbReference>
<feature type="transmembrane region" description="Helical" evidence="6">
    <location>
        <begin position="395"/>
        <end position="418"/>
    </location>
</feature>
<dbReference type="EMBL" id="JASJOU010000006">
    <property type="protein sequence ID" value="MDJ1502813.1"/>
    <property type="molecule type" value="Genomic_DNA"/>
</dbReference>
<name>A0AAE3UEI4_9BACT</name>
<feature type="transmembrane region" description="Helical" evidence="6">
    <location>
        <begin position="439"/>
        <end position="463"/>
    </location>
</feature>
<gene>
    <name evidence="9" type="ORF">QNI22_19245</name>
</gene>
<evidence type="ECO:0000256" key="1">
    <source>
        <dbReference type="ARBA" id="ARBA00004651"/>
    </source>
</evidence>
<evidence type="ECO:0000259" key="7">
    <source>
        <dbReference type="Pfam" id="PF02687"/>
    </source>
</evidence>
<dbReference type="Proteomes" id="UP001232063">
    <property type="component" value="Unassembled WGS sequence"/>
</dbReference>
<organism evidence="9 10">
    <name type="scientific">Xanthocytophaga agilis</name>
    <dbReference type="NCBI Taxonomy" id="3048010"/>
    <lineage>
        <taxon>Bacteria</taxon>
        <taxon>Pseudomonadati</taxon>
        <taxon>Bacteroidota</taxon>
        <taxon>Cytophagia</taxon>
        <taxon>Cytophagales</taxon>
        <taxon>Rhodocytophagaceae</taxon>
        <taxon>Xanthocytophaga</taxon>
    </lineage>
</organism>
<feature type="transmembrane region" description="Helical" evidence="6">
    <location>
        <begin position="348"/>
        <end position="375"/>
    </location>
</feature>
<keyword evidence="10" id="KW-1185">Reference proteome</keyword>
<evidence type="ECO:0000256" key="3">
    <source>
        <dbReference type="ARBA" id="ARBA00022692"/>
    </source>
</evidence>
<evidence type="ECO:0000313" key="10">
    <source>
        <dbReference type="Proteomes" id="UP001232063"/>
    </source>
</evidence>